<evidence type="ECO:0000256" key="4">
    <source>
        <dbReference type="SAM" id="Phobius"/>
    </source>
</evidence>
<dbReference type="Gene3D" id="3.90.550.10">
    <property type="entry name" value="Spore Coat Polysaccharide Biosynthesis Protein SpsA, Chain A"/>
    <property type="match status" value="1"/>
</dbReference>
<dbReference type="PANTHER" id="PTHR30244:SF34">
    <property type="entry name" value="DTDP-4-AMINO-4,6-DIDEOXYGALACTOSE TRANSAMINASE"/>
    <property type="match status" value="1"/>
</dbReference>
<name>A0A3S4LH15_CHRVL</name>
<evidence type="ECO:0000259" key="5">
    <source>
        <dbReference type="Pfam" id="PF00535"/>
    </source>
</evidence>
<dbReference type="Gene3D" id="3.40.640.10">
    <property type="entry name" value="Type I PLP-dependent aspartate aminotransferase-like (Major domain)"/>
    <property type="match status" value="1"/>
</dbReference>
<reference evidence="6 7" key="1">
    <citation type="submission" date="2018-12" db="EMBL/GenBank/DDBJ databases">
        <authorList>
            <consortium name="Pathogen Informatics"/>
        </authorList>
    </citation>
    <scope>NUCLEOTIDE SEQUENCE [LARGE SCALE GENOMIC DNA]</scope>
    <source>
        <strain evidence="6 7">NCTC9695</strain>
    </source>
</reference>
<gene>
    <name evidence="6" type="primary">arnC_1</name>
    <name evidence="6" type="ORF">NCTC9695_01035</name>
</gene>
<evidence type="ECO:0000313" key="7">
    <source>
        <dbReference type="Proteomes" id="UP000275777"/>
    </source>
</evidence>
<accession>A0A3S4LH15</accession>
<comment type="similarity">
    <text evidence="1 2">Belongs to the DegT/DnrJ/EryC1 family.</text>
</comment>
<dbReference type="Pfam" id="PF01041">
    <property type="entry name" value="DegT_DnrJ_EryC1"/>
    <property type="match status" value="1"/>
</dbReference>
<dbReference type="InterPro" id="IPR015422">
    <property type="entry name" value="PyrdxlP-dep_Trfase_small"/>
</dbReference>
<feature type="transmembrane region" description="Helical" evidence="4">
    <location>
        <begin position="608"/>
        <end position="629"/>
    </location>
</feature>
<dbReference type="SUPFAM" id="SSF53448">
    <property type="entry name" value="Nucleotide-diphospho-sugar transferases"/>
    <property type="match status" value="1"/>
</dbReference>
<dbReference type="SUPFAM" id="SSF53383">
    <property type="entry name" value="PLP-dependent transferases"/>
    <property type="match status" value="1"/>
</dbReference>
<protein>
    <submittedName>
        <fullName evidence="6">Undecaprenyl-phosphate 4-deoxy-4-formamido-L-arabinose transferase</fullName>
        <ecNumber evidence="6">2.7.8.30</ecNumber>
    </submittedName>
</protein>
<feature type="domain" description="Glycosyltransferase 2-like" evidence="5">
    <location>
        <begin position="442"/>
        <end position="545"/>
    </location>
</feature>
<dbReference type="InterPro" id="IPR029044">
    <property type="entry name" value="Nucleotide-diphossugar_trans"/>
</dbReference>
<keyword evidence="4" id="KW-0472">Membrane</keyword>
<evidence type="ECO:0000256" key="3">
    <source>
        <dbReference type="SAM" id="MobiDB-lite"/>
    </source>
</evidence>
<dbReference type="Gene3D" id="3.90.1150.10">
    <property type="entry name" value="Aspartate Aminotransferase, domain 1"/>
    <property type="match status" value="1"/>
</dbReference>
<dbReference type="GO" id="GO:0000271">
    <property type="term" value="P:polysaccharide biosynthetic process"/>
    <property type="evidence" value="ECO:0007669"/>
    <property type="project" value="TreeGrafter"/>
</dbReference>
<dbReference type="InterPro" id="IPR015421">
    <property type="entry name" value="PyrdxlP-dep_Trfase_major"/>
</dbReference>
<sequence length="692" mass="76724">MDFLPFTRPSIDEDTIAAVGEVLRSGWITTGPRCQQLEAELSAFCGGRPVRLVSSATAALEMALQIAGVGPGDEVITCPLSWIATANVIMKVGATPVFVDADPATRNIDLDKIEAAITLRTRAIIPVDLAGLPVDRDRLYDIAGRHRLRVVEDAAQSMGASWNGQSIGSFGDLVSFSFHANKNMTSGEGGCLVLNDAEEARLFEKLRLQGVTRFPDGTMDVDVLGGKANLTDIAAAIGLGQLKRLDGFNARRRELARLYFQHFERALGCELPPADFEQSNWHMFQPLLPLDRMRVTRGEFIARMKAENIGVGVHYPAMHLFTLFRDKGYAEGRFPVAEDIGARTVTLPLFPACATRTCSASAKPSAPSCAPFYTEIHEYRHQPFRRHPGLQRTGRAAGAVRPPVSGAGRAEPALRDRVHQRRQPRQERGHAGRPVRPTPDVTRVVLFNGNFGQHRAILAGFEHSRGERVVTLDADLQNPPEDIRLLLAEMDKGHDYVGSIRRQRNDSLWRHVASRAMNRLREKLTRIKMTDQGCMMRAYSRRIIDTINQCNELHTFIPALAYQFSQHPTEVVVGHEERFAGESKYSLYSLIRLNFDLMTGFSIVPLQWFSLMGMAVSAGSGLLVVYLLLRRLILGPEVGGVFTLFAIAFFLIGLALFGIGLLGEYIGRIYQEVRSRPRYVIQAVLEQKGGQA</sequence>
<dbReference type="InterPro" id="IPR001173">
    <property type="entry name" value="Glyco_trans_2-like"/>
</dbReference>
<keyword evidence="4" id="KW-1133">Transmembrane helix</keyword>
<dbReference type="PANTHER" id="PTHR30244">
    <property type="entry name" value="TRANSAMINASE"/>
    <property type="match status" value="1"/>
</dbReference>
<dbReference type="Pfam" id="PF00535">
    <property type="entry name" value="Glycos_transf_2"/>
    <property type="match status" value="1"/>
</dbReference>
<evidence type="ECO:0000256" key="1">
    <source>
        <dbReference type="ARBA" id="ARBA00037999"/>
    </source>
</evidence>
<dbReference type="EMBL" id="LR134182">
    <property type="protein sequence ID" value="VEB40633.1"/>
    <property type="molecule type" value="Genomic_DNA"/>
</dbReference>
<dbReference type="GO" id="GO:0008483">
    <property type="term" value="F:transaminase activity"/>
    <property type="evidence" value="ECO:0007669"/>
    <property type="project" value="TreeGrafter"/>
</dbReference>
<feature type="transmembrane region" description="Helical" evidence="4">
    <location>
        <begin position="641"/>
        <end position="662"/>
    </location>
</feature>
<feature type="region of interest" description="Disordered" evidence="3">
    <location>
        <begin position="388"/>
        <end position="438"/>
    </location>
</feature>
<proteinExistence type="inferred from homology"/>
<keyword evidence="6" id="KW-0808">Transferase</keyword>
<organism evidence="6 7">
    <name type="scientific">Chromobacterium violaceum</name>
    <dbReference type="NCBI Taxonomy" id="536"/>
    <lineage>
        <taxon>Bacteria</taxon>
        <taxon>Pseudomonadati</taxon>
        <taxon>Pseudomonadota</taxon>
        <taxon>Betaproteobacteria</taxon>
        <taxon>Neisseriales</taxon>
        <taxon>Chromobacteriaceae</taxon>
        <taxon>Chromobacterium</taxon>
    </lineage>
</organism>
<evidence type="ECO:0000313" key="6">
    <source>
        <dbReference type="EMBL" id="VEB40633.1"/>
    </source>
</evidence>
<dbReference type="Proteomes" id="UP000275777">
    <property type="component" value="Chromosome"/>
</dbReference>
<dbReference type="AlphaFoldDB" id="A0A3S4LH15"/>
<evidence type="ECO:0000256" key="2">
    <source>
        <dbReference type="RuleBase" id="RU004508"/>
    </source>
</evidence>
<keyword evidence="2" id="KW-0663">Pyridoxal phosphate</keyword>
<dbReference type="EC" id="2.7.8.30" evidence="6"/>
<dbReference type="GO" id="GO:0030170">
    <property type="term" value="F:pyridoxal phosphate binding"/>
    <property type="evidence" value="ECO:0007669"/>
    <property type="project" value="TreeGrafter"/>
</dbReference>
<keyword evidence="4" id="KW-0812">Transmembrane</keyword>
<dbReference type="InterPro" id="IPR000653">
    <property type="entry name" value="DegT/StrS_aminotransferase"/>
</dbReference>
<dbReference type="CDD" id="cd00616">
    <property type="entry name" value="AHBA_syn"/>
    <property type="match status" value="1"/>
</dbReference>
<dbReference type="CDD" id="cd04187">
    <property type="entry name" value="DPM1_like_bac"/>
    <property type="match status" value="1"/>
</dbReference>
<dbReference type="InterPro" id="IPR015424">
    <property type="entry name" value="PyrdxlP-dep_Trfase"/>
</dbReference>